<organism evidence="2">
    <name type="scientific">Chromera velia CCMP2878</name>
    <dbReference type="NCBI Taxonomy" id="1169474"/>
    <lineage>
        <taxon>Eukaryota</taxon>
        <taxon>Sar</taxon>
        <taxon>Alveolata</taxon>
        <taxon>Colpodellida</taxon>
        <taxon>Chromeraceae</taxon>
        <taxon>Chromera</taxon>
    </lineage>
</organism>
<dbReference type="VEuPathDB" id="CryptoDB:Cvel_30598"/>
<sequence length="447" mass="51690">MDEWSELDGGSEMDEWSELDGGIEMDEWSEVDEEGIEMDERSEMDGGIEMEECSECRHLEYADLRFGGYGQTEQAWLDEGKGRFWLKGVAEKWKEERGDEEHIERCNVWWCDACRHLCWMSGAPKWKDYCFRFRWLLLCWALKESPKVFAIVWLWIPVGWRWHWRDVLAGMQEEDAALACLLSPAKDGTAFFEVMTSEWKWAKSLKAVDSQMPSGEVRKLLKKFFLPQVAESFGLWQSGPVRYANRMAPSQPAVNVLRQYSHSRNSDKQAVIRMKGGASGAGCLVLGVDCRKAFSDDDRLPIRDQWRLFNKEHVILQNRSELRRFYEDAARRGSDTPISREWVEERLKCRYVLEPAWCEVTGTPTPSAKLVEVKEALLTPQSLQFVSATRRPGLGVSRTARHLRLVKALLVVEQFRQGLQGRECRALEPLGRQVRMQVGRRIQGEVA</sequence>
<name>A0A0G4HRE7_9ALVE</name>
<reference evidence="2" key="1">
    <citation type="submission" date="2014-11" db="EMBL/GenBank/DDBJ databases">
        <authorList>
            <person name="Otto D Thomas"/>
            <person name="Naeem Raeece"/>
        </authorList>
    </citation>
    <scope>NUCLEOTIDE SEQUENCE</scope>
</reference>
<protein>
    <submittedName>
        <fullName evidence="2">Uncharacterized protein</fullName>
    </submittedName>
</protein>
<dbReference type="EMBL" id="CDMZ01003573">
    <property type="protein sequence ID" value="CEM46854.1"/>
    <property type="molecule type" value="Genomic_DNA"/>
</dbReference>
<proteinExistence type="predicted"/>
<feature type="region of interest" description="Disordered" evidence="1">
    <location>
        <begin position="1"/>
        <end position="25"/>
    </location>
</feature>
<evidence type="ECO:0000256" key="1">
    <source>
        <dbReference type="SAM" id="MobiDB-lite"/>
    </source>
</evidence>
<gene>
    <name evidence="2" type="ORF">Cvel_30598</name>
</gene>
<accession>A0A0G4HRE7</accession>
<dbReference type="AlphaFoldDB" id="A0A0G4HRE7"/>
<evidence type="ECO:0000313" key="2">
    <source>
        <dbReference type="EMBL" id="CEM46854.1"/>
    </source>
</evidence>